<evidence type="ECO:0000313" key="3">
    <source>
        <dbReference type="Proteomes" id="UP000009138"/>
    </source>
</evidence>
<feature type="compositionally biased region" description="Basic and acidic residues" evidence="1">
    <location>
        <begin position="33"/>
        <end position="54"/>
    </location>
</feature>
<proteinExistence type="predicted"/>
<dbReference type="InParanoid" id="I1CVL2"/>
<accession>I1CVL2</accession>
<reference evidence="2 3" key="1">
    <citation type="journal article" date="2009" name="PLoS Genet.">
        <title>Genomic analysis of the basal lineage fungus Rhizopus oryzae reveals a whole-genome duplication.</title>
        <authorList>
            <person name="Ma L.-J."/>
            <person name="Ibrahim A.S."/>
            <person name="Skory C."/>
            <person name="Grabherr M.G."/>
            <person name="Burger G."/>
            <person name="Butler M."/>
            <person name="Elias M."/>
            <person name="Idnurm A."/>
            <person name="Lang B.F."/>
            <person name="Sone T."/>
            <person name="Abe A."/>
            <person name="Calvo S.E."/>
            <person name="Corrochano L.M."/>
            <person name="Engels R."/>
            <person name="Fu J."/>
            <person name="Hansberg W."/>
            <person name="Kim J.-M."/>
            <person name="Kodira C.D."/>
            <person name="Koehrsen M.J."/>
            <person name="Liu B."/>
            <person name="Miranda-Saavedra D."/>
            <person name="O'Leary S."/>
            <person name="Ortiz-Castellanos L."/>
            <person name="Poulter R."/>
            <person name="Rodriguez-Romero J."/>
            <person name="Ruiz-Herrera J."/>
            <person name="Shen Y.-Q."/>
            <person name="Zeng Q."/>
            <person name="Galagan J."/>
            <person name="Birren B.W."/>
            <person name="Cuomo C.A."/>
            <person name="Wickes B.L."/>
        </authorList>
    </citation>
    <scope>NUCLEOTIDE SEQUENCE [LARGE SCALE GENOMIC DNA]</scope>
    <source>
        <strain evidence="3">RA 99-880 / ATCC MYA-4621 / FGSC 9543 / NRRL 43880</strain>
    </source>
</reference>
<evidence type="ECO:0000313" key="2">
    <source>
        <dbReference type="EMBL" id="EIE92492.1"/>
    </source>
</evidence>
<organism evidence="2 3">
    <name type="scientific">Rhizopus delemar (strain RA 99-880 / ATCC MYA-4621 / FGSC 9543 / NRRL 43880)</name>
    <name type="common">Mucormycosis agent</name>
    <name type="synonym">Rhizopus arrhizus var. delemar</name>
    <dbReference type="NCBI Taxonomy" id="246409"/>
    <lineage>
        <taxon>Eukaryota</taxon>
        <taxon>Fungi</taxon>
        <taxon>Fungi incertae sedis</taxon>
        <taxon>Mucoromycota</taxon>
        <taxon>Mucoromycotina</taxon>
        <taxon>Mucoromycetes</taxon>
        <taxon>Mucorales</taxon>
        <taxon>Mucorineae</taxon>
        <taxon>Rhizopodaceae</taxon>
        <taxon>Rhizopus</taxon>
    </lineage>
</organism>
<sequence length="89" mass="10440">MPLDMSWDNFEAILVKNTAHLESALIYIQKEHQQEISKKQTESANDHQSKKREFITTNDQPIRYNNHSSTRSNLPNYNNNNNSNNNNNH</sequence>
<dbReference type="AlphaFoldDB" id="I1CVL2"/>
<feature type="compositionally biased region" description="Polar residues" evidence="1">
    <location>
        <begin position="55"/>
        <end position="72"/>
    </location>
</feature>
<dbReference type="EMBL" id="GG669511">
    <property type="protein sequence ID" value="EIE92492.1"/>
    <property type="molecule type" value="Genomic_DNA"/>
</dbReference>
<feature type="compositionally biased region" description="Low complexity" evidence="1">
    <location>
        <begin position="73"/>
        <end position="89"/>
    </location>
</feature>
<dbReference type="VEuPathDB" id="FungiDB:RO3G_17014"/>
<dbReference type="GeneID" id="93623979"/>
<feature type="region of interest" description="Disordered" evidence="1">
    <location>
        <begin position="33"/>
        <end position="89"/>
    </location>
</feature>
<dbReference type="RefSeq" id="XP_067527888.1">
    <property type="nucleotide sequence ID" value="XM_067671598.1"/>
</dbReference>
<protein>
    <submittedName>
        <fullName evidence="2">Uncharacterized protein</fullName>
    </submittedName>
</protein>
<dbReference type="Proteomes" id="UP000009138">
    <property type="component" value="Unassembled WGS sequence"/>
</dbReference>
<name>I1CVL2_RHIO9</name>
<evidence type="ECO:0000256" key="1">
    <source>
        <dbReference type="SAM" id="MobiDB-lite"/>
    </source>
</evidence>
<gene>
    <name evidence="2" type="ORF">RO3G_17014</name>
</gene>
<keyword evidence="3" id="KW-1185">Reference proteome</keyword>